<keyword evidence="5" id="KW-1185">Reference proteome</keyword>
<dbReference type="EMBL" id="JRUQ01000080">
    <property type="protein sequence ID" value="KGT87018.1"/>
    <property type="molecule type" value="Genomic_DNA"/>
</dbReference>
<evidence type="ECO:0000256" key="1">
    <source>
        <dbReference type="ARBA" id="ARBA00006135"/>
    </source>
</evidence>
<dbReference type="eggNOG" id="COG3504">
    <property type="taxonomic scope" value="Bacteria"/>
</dbReference>
<dbReference type="Gene3D" id="2.60.40.2500">
    <property type="match status" value="1"/>
</dbReference>
<gene>
    <name evidence="4" type="ORF">NG99_24390</name>
</gene>
<dbReference type="Pfam" id="PF03524">
    <property type="entry name" value="CagX"/>
    <property type="match status" value="1"/>
</dbReference>
<proteinExistence type="inferred from homology"/>
<comment type="similarity">
    <text evidence="1">Belongs to the TrbG/VirB9 family.</text>
</comment>
<dbReference type="InterPro" id="IPR033645">
    <property type="entry name" value="VirB9/CagX/TrbG_C"/>
</dbReference>
<sequence>MMRNFIICLMLAISAHAWSAAIPQGSRWDSRMQQTNYNMQNSTVINSRAGYVTTLVFSDEEAVIDTQVGFIKGWQVDKEANRVYIRPVPITQPVTGADGTNASQVFLPEPKDWKTNLFVTTSKHFYSMELNVLDDAAPAKNQAFVVTWQYPAEARKVSEAATLARQKEWSEAQEKARIEKAFTASTAPRNWNYFMRMKADSKIIAPDFAYDDGRFTYLGFSPLKKIPSPYVIVNGKEQLTAPPQVKQQKNYRVMIIPSLSEKIVLRYGDAVIGLVNQGFGKVAVSNSSTVSSAVTVEAKP</sequence>
<feature type="signal peptide" evidence="3">
    <location>
        <begin position="1"/>
        <end position="20"/>
    </location>
</feature>
<accession>A0A0A3ZMV3</accession>
<evidence type="ECO:0000313" key="5">
    <source>
        <dbReference type="Proteomes" id="UP000030351"/>
    </source>
</evidence>
<evidence type="ECO:0000313" key="4">
    <source>
        <dbReference type="EMBL" id="KGT87018.1"/>
    </source>
</evidence>
<dbReference type="InterPro" id="IPR038161">
    <property type="entry name" value="VirB9/CagX/TrbG_C_sf"/>
</dbReference>
<dbReference type="Proteomes" id="UP000030351">
    <property type="component" value="Unassembled WGS sequence"/>
</dbReference>
<dbReference type="NCBIfam" id="TIGR02781">
    <property type="entry name" value="VirB9"/>
    <property type="match status" value="1"/>
</dbReference>
<organism evidence="4 5">
    <name type="scientific">Erwinia typographi</name>
    <dbReference type="NCBI Taxonomy" id="371042"/>
    <lineage>
        <taxon>Bacteria</taxon>
        <taxon>Pseudomonadati</taxon>
        <taxon>Pseudomonadota</taxon>
        <taxon>Gammaproteobacteria</taxon>
        <taxon>Enterobacterales</taxon>
        <taxon>Erwiniaceae</taxon>
        <taxon>Erwinia</taxon>
    </lineage>
</organism>
<name>A0A0A3ZMV3_9GAMM</name>
<dbReference type="CDD" id="cd06911">
    <property type="entry name" value="VirB9_CagX_TrbG"/>
    <property type="match status" value="1"/>
</dbReference>
<dbReference type="STRING" id="371042.NG99_24390"/>
<keyword evidence="2 3" id="KW-0732">Signal</keyword>
<dbReference type="InterPro" id="IPR010258">
    <property type="entry name" value="Conjugal_tfr_TrbG/VirB9/CagX"/>
</dbReference>
<comment type="caution">
    <text evidence="4">The sequence shown here is derived from an EMBL/GenBank/DDBJ whole genome shotgun (WGS) entry which is preliminary data.</text>
</comment>
<dbReference type="InterPro" id="IPR014148">
    <property type="entry name" value="VirB9"/>
</dbReference>
<protein>
    <submittedName>
        <fullName evidence="4">Type VI secretion protein</fullName>
    </submittedName>
</protein>
<reference evidence="4 5" key="1">
    <citation type="submission" date="2014-10" db="EMBL/GenBank/DDBJ databases">
        <title>Genome sequence of Erwinia typographi M043b.</title>
        <authorList>
            <person name="Chan K.-G."/>
            <person name="Tan W.-S."/>
        </authorList>
    </citation>
    <scope>NUCLEOTIDE SEQUENCE [LARGE SCALE GENOMIC DNA]</scope>
    <source>
        <strain evidence="4 5">M043b</strain>
    </source>
</reference>
<evidence type="ECO:0000256" key="3">
    <source>
        <dbReference type="SAM" id="SignalP"/>
    </source>
</evidence>
<evidence type="ECO:0000256" key="2">
    <source>
        <dbReference type="ARBA" id="ARBA00022729"/>
    </source>
</evidence>
<dbReference type="AlphaFoldDB" id="A0A0A3ZMV3"/>
<feature type="chain" id="PRO_5002018443" evidence="3">
    <location>
        <begin position="21"/>
        <end position="300"/>
    </location>
</feature>